<dbReference type="GO" id="GO:0005886">
    <property type="term" value="C:plasma membrane"/>
    <property type="evidence" value="ECO:0007669"/>
    <property type="project" value="TreeGrafter"/>
</dbReference>
<dbReference type="InterPro" id="IPR011042">
    <property type="entry name" value="6-blade_b-propeller_TolB-like"/>
</dbReference>
<dbReference type="OrthoDB" id="5958943at2759"/>
<organism evidence="1 2">
    <name type="scientific">Fusarium redolens</name>
    <dbReference type="NCBI Taxonomy" id="48865"/>
    <lineage>
        <taxon>Eukaryota</taxon>
        <taxon>Fungi</taxon>
        <taxon>Dikarya</taxon>
        <taxon>Ascomycota</taxon>
        <taxon>Pezizomycotina</taxon>
        <taxon>Sordariomycetes</taxon>
        <taxon>Hypocreomycetidae</taxon>
        <taxon>Hypocreales</taxon>
        <taxon>Nectriaceae</taxon>
        <taxon>Fusarium</taxon>
        <taxon>Fusarium redolens species complex</taxon>
    </lineage>
</organism>
<dbReference type="PANTHER" id="PTHR46513">
    <property type="entry name" value="VITELLOGENIN RECEPTOR-LIKE PROTEIN-RELATED-RELATED"/>
    <property type="match status" value="1"/>
</dbReference>
<name>A0A9P9GSP6_FUSRE</name>
<reference evidence="1" key="1">
    <citation type="journal article" date="2021" name="Nat. Commun.">
        <title>Genetic determinants of endophytism in the Arabidopsis root mycobiome.</title>
        <authorList>
            <person name="Mesny F."/>
            <person name="Miyauchi S."/>
            <person name="Thiergart T."/>
            <person name="Pickel B."/>
            <person name="Atanasova L."/>
            <person name="Karlsson M."/>
            <person name="Huettel B."/>
            <person name="Barry K.W."/>
            <person name="Haridas S."/>
            <person name="Chen C."/>
            <person name="Bauer D."/>
            <person name="Andreopoulos W."/>
            <person name="Pangilinan J."/>
            <person name="LaButti K."/>
            <person name="Riley R."/>
            <person name="Lipzen A."/>
            <person name="Clum A."/>
            <person name="Drula E."/>
            <person name="Henrissat B."/>
            <person name="Kohler A."/>
            <person name="Grigoriev I.V."/>
            <person name="Martin F.M."/>
            <person name="Hacquard S."/>
        </authorList>
    </citation>
    <scope>NUCLEOTIDE SEQUENCE</scope>
    <source>
        <strain evidence="1">MPI-CAGE-AT-0023</strain>
    </source>
</reference>
<evidence type="ECO:0008006" key="3">
    <source>
        <dbReference type="Google" id="ProtNLM"/>
    </source>
</evidence>
<dbReference type="RefSeq" id="XP_046047799.1">
    <property type="nucleotide sequence ID" value="XM_046195835.1"/>
</dbReference>
<dbReference type="EMBL" id="JAGMUX010000011">
    <property type="protein sequence ID" value="KAH7244576.1"/>
    <property type="molecule type" value="Genomic_DNA"/>
</dbReference>
<dbReference type="InterPro" id="IPR050778">
    <property type="entry name" value="Cueball_EGF_LRP_Nidogen"/>
</dbReference>
<evidence type="ECO:0000313" key="2">
    <source>
        <dbReference type="Proteomes" id="UP000720189"/>
    </source>
</evidence>
<proteinExistence type="predicted"/>
<comment type="caution">
    <text evidence="1">The sequence shown here is derived from an EMBL/GenBank/DDBJ whole genome shotgun (WGS) entry which is preliminary data.</text>
</comment>
<dbReference type="Proteomes" id="UP000720189">
    <property type="component" value="Unassembled WGS sequence"/>
</dbReference>
<dbReference type="GeneID" id="70225789"/>
<dbReference type="GO" id="GO:0060070">
    <property type="term" value="P:canonical Wnt signaling pathway"/>
    <property type="evidence" value="ECO:0007669"/>
    <property type="project" value="TreeGrafter"/>
</dbReference>
<evidence type="ECO:0000313" key="1">
    <source>
        <dbReference type="EMBL" id="KAH7244576.1"/>
    </source>
</evidence>
<keyword evidence="2" id="KW-1185">Reference proteome</keyword>
<dbReference type="SUPFAM" id="SSF63825">
    <property type="entry name" value="YWTD domain"/>
    <property type="match status" value="1"/>
</dbReference>
<dbReference type="Gene3D" id="2.120.10.30">
    <property type="entry name" value="TolB, C-terminal domain"/>
    <property type="match status" value="2"/>
</dbReference>
<dbReference type="PANTHER" id="PTHR46513:SF13">
    <property type="entry name" value="EGF-LIKE DOMAIN-CONTAINING PROTEIN"/>
    <property type="match status" value="1"/>
</dbReference>
<protein>
    <recommendedName>
        <fullName evidence="3">3-hydroxyacyl-CoA dehydrogenase</fullName>
    </recommendedName>
</protein>
<dbReference type="AlphaFoldDB" id="A0A9P9GSP6"/>
<accession>A0A9P9GSP6</accession>
<gene>
    <name evidence="1" type="ORF">BKA55DRAFT_595666</name>
</gene>
<sequence length="299" mass="32574">MRNIEVKLVIPVLIIRPGPVVKSPTLLDLDLGLAAPEPSATTGQVLQLHLNGSEPKPLVTGQAMPDGIDVDRSIGRMFWTAMGGPGAPDGAVYSAKTDGTDTAVVAAPGVVNTPKQLCLDTQHKQVYLCDRKGLQAIVKRDQADCDVMSWCVGIAVFPSRGKFYWTQKGPSKGGKGRMFYADISRLVGDSRSDITCILDNLPESIDLHINEKNDKLYWTDRGEIPHGNSLNSISLDAAGIAVKDSTLGPRPQILCRQFKKAIKLALNSENDGTFITDHKKFKHMIYKNKHQTFTGIVLV</sequence>